<accession>A0A7I5TJU9</accession>
<keyword evidence="2" id="KW-0808">Transferase</keyword>
<evidence type="ECO:0000256" key="3">
    <source>
        <dbReference type="ARBA" id="ARBA00022695"/>
    </source>
</evidence>
<feature type="domain" description="Reverse transcriptase" evidence="7">
    <location>
        <begin position="575"/>
        <end position="753"/>
    </location>
</feature>
<dbReference type="InterPro" id="IPR000477">
    <property type="entry name" value="RT_dom"/>
</dbReference>
<dbReference type="EMBL" id="LN609448">
    <property type="protein sequence ID" value="CEF61668.1"/>
    <property type="molecule type" value="Genomic_DNA"/>
</dbReference>
<organism evidence="9">
    <name type="scientific">Strongyloides ratti</name>
    <name type="common">Parasitic roundworm</name>
    <dbReference type="NCBI Taxonomy" id="34506"/>
    <lineage>
        <taxon>Eukaryota</taxon>
        <taxon>Metazoa</taxon>
        <taxon>Ecdysozoa</taxon>
        <taxon>Nematoda</taxon>
        <taxon>Chromadorea</taxon>
        <taxon>Rhabditida</taxon>
        <taxon>Tylenchina</taxon>
        <taxon>Panagrolaimomorpha</taxon>
        <taxon>Strongyloidoidea</taxon>
        <taxon>Strongyloididae</taxon>
        <taxon>Strongyloides</taxon>
    </lineage>
</organism>
<dbReference type="CDD" id="cd09274">
    <property type="entry name" value="RNase_HI_RT_Ty3"/>
    <property type="match status" value="1"/>
</dbReference>
<dbReference type="GO" id="GO:0004519">
    <property type="term" value="F:endonuclease activity"/>
    <property type="evidence" value="ECO:0007669"/>
    <property type="project" value="UniProtKB-KW"/>
</dbReference>
<dbReference type="Proteomes" id="UP000035682">
    <property type="component" value="Unplaced"/>
</dbReference>
<dbReference type="GO" id="GO:0042575">
    <property type="term" value="C:DNA polymerase complex"/>
    <property type="evidence" value="ECO:0007669"/>
    <property type="project" value="UniProtKB-ARBA"/>
</dbReference>
<keyword evidence="3" id="KW-0548">Nucleotidyltransferase</keyword>
<dbReference type="InterPro" id="IPR041577">
    <property type="entry name" value="RT_RNaseH_2"/>
</dbReference>
<dbReference type="CDD" id="cd01647">
    <property type="entry name" value="RT_LTR"/>
    <property type="match status" value="1"/>
</dbReference>
<dbReference type="EC" id="2.7.7.49" evidence="1"/>
<dbReference type="InterPro" id="IPR012337">
    <property type="entry name" value="RNaseH-like_sf"/>
</dbReference>
<dbReference type="InterPro" id="IPR043502">
    <property type="entry name" value="DNA/RNA_pol_sf"/>
</dbReference>
<dbReference type="FunFam" id="3.30.70.270:FF:000020">
    <property type="entry name" value="Transposon Tf2-6 polyprotein-like Protein"/>
    <property type="match status" value="1"/>
</dbReference>
<dbReference type="PROSITE" id="PS50878">
    <property type="entry name" value="RT_POL"/>
    <property type="match status" value="1"/>
</dbReference>
<gene>
    <name evidence="9 11 12" type="ORF">SRAE_0000078200</name>
</gene>
<dbReference type="Pfam" id="PF17919">
    <property type="entry name" value="RT_RNaseH_2"/>
    <property type="match status" value="1"/>
</dbReference>
<evidence type="ECO:0000259" key="7">
    <source>
        <dbReference type="PROSITE" id="PS50878"/>
    </source>
</evidence>
<dbReference type="WormBase" id="SRAE_0000078200">
    <property type="protein sequence ID" value="SRP08655"/>
    <property type="gene ID" value="WBGene00256541"/>
</dbReference>
<accession>A0A090MTN0</accession>
<reference evidence="11" key="3">
    <citation type="submission" date="2020-12" db="UniProtKB">
        <authorList>
            <consortium name="WormBaseParasite"/>
        </authorList>
    </citation>
    <scope>IDENTIFICATION</scope>
</reference>
<evidence type="ECO:0000256" key="2">
    <source>
        <dbReference type="ARBA" id="ARBA00022679"/>
    </source>
</evidence>
<evidence type="ECO:0000256" key="6">
    <source>
        <dbReference type="ARBA" id="ARBA00023268"/>
    </source>
</evidence>
<dbReference type="InterPro" id="IPR043128">
    <property type="entry name" value="Rev_trsase/Diguanyl_cyclase"/>
</dbReference>
<keyword evidence="6" id="KW-0511">Multifunctional enzyme</keyword>
<evidence type="ECO:0000256" key="4">
    <source>
        <dbReference type="ARBA" id="ARBA00022722"/>
    </source>
</evidence>
<dbReference type="SUPFAM" id="SSF56672">
    <property type="entry name" value="DNA/RNA polymerases"/>
    <property type="match status" value="1"/>
</dbReference>
<name>A0A090MTN0_STRRB</name>
<feature type="non-terminal residue" evidence="9">
    <location>
        <position position="1"/>
    </location>
</feature>
<dbReference type="Pfam" id="PF00078">
    <property type="entry name" value="RVT_1"/>
    <property type="match status" value="1"/>
</dbReference>
<dbReference type="GO" id="GO:0003676">
    <property type="term" value="F:nucleic acid binding"/>
    <property type="evidence" value="ECO:0007669"/>
    <property type="project" value="InterPro"/>
</dbReference>
<dbReference type="OrthoDB" id="5865975at2759"/>
<evidence type="ECO:0000313" key="11">
    <source>
        <dbReference type="WBParaSite" id="SRAE_0000078200.1"/>
    </source>
</evidence>
<proteinExistence type="predicted"/>
<reference evidence="9" key="1">
    <citation type="submission" date="2014-09" db="EMBL/GenBank/DDBJ databases">
        <authorList>
            <person name="Aslett A.Martin."/>
        </authorList>
    </citation>
    <scope>NUCLEOTIDE SEQUENCE</scope>
    <source>
        <strain evidence="9">ED321 Heterogonic</strain>
    </source>
</reference>
<dbReference type="GeneID" id="36374037"/>
<dbReference type="Gene3D" id="3.30.420.10">
    <property type="entry name" value="Ribonuclease H-like superfamily/Ribonuclease H"/>
    <property type="match status" value="1"/>
</dbReference>
<evidence type="ECO:0000256" key="1">
    <source>
        <dbReference type="ARBA" id="ARBA00012493"/>
    </source>
</evidence>
<feature type="domain" description="Integrase catalytic" evidence="8">
    <location>
        <begin position="1100"/>
        <end position="1259"/>
    </location>
</feature>
<keyword evidence="4" id="KW-0540">Nuclease</keyword>
<dbReference type="Gene3D" id="3.10.10.10">
    <property type="entry name" value="HIV Type 1 Reverse Transcriptase, subunit A, domain 1"/>
    <property type="match status" value="1"/>
</dbReference>
<reference evidence="10" key="2">
    <citation type="submission" date="2014-09" db="EMBL/GenBank/DDBJ databases">
        <authorList>
            <person name="Martin A.A."/>
        </authorList>
    </citation>
    <scope>NUCLEOTIDE SEQUENCE</scope>
    <source>
        <strain evidence="10">ED321</strain>
    </source>
</reference>
<dbReference type="WBParaSite" id="SRAE_0000078200.1">
    <property type="protein sequence ID" value="SRAE_0000078200.1"/>
    <property type="gene ID" value="WBGene00256541"/>
</dbReference>
<dbReference type="PANTHER" id="PTHR37984">
    <property type="entry name" value="PROTEIN CBG26694"/>
    <property type="match status" value="1"/>
</dbReference>
<evidence type="ECO:0000256" key="5">
    <source>
        <dbReference type="ARBA" id="ARBA00022759"/>
    </source>
</evidence>
<dbReference type="CTD" id="36374037"/>
<dbReference type="Gene3D" id="1.10.340.70">
    <property type="match status" value="1"/>
</dbReference>
<sequence>FFKVDKLVIRTSILVLLEKEYPDYVYTEDQLETWIKDNLRLSGTTDKKRTVGLRQYLEEKLEESSSEESERGILARSTRWIGSVVNNLTQPRIELESTTESSFELSQDQILSVLEDMEGTRMQNYMWSQVQSFKSGNAKDIGPHIDQIERCFVFDKIDKDDLKIVALRLKVDNKINCYIDSLDNDIIKDYDKLTKDLRRKFSGTVGKWPALHKWRTFFLDTSSIEKLRSSFSEFENIMDSIDRKMMIEDRLIRLADKIREEYLFVHLRNNIESYNCMDDCRMDLEAVVLEHGTKTMRRNPNMNNRRIFQERKFEGNCNHCQIQGHKMVDCEIRKSGSPAGNYVKRDRFKGNSNHGGFKQNQTNSTDVLEGAGKLIVIYTEIKEFSILTLADAGSSTNIMRKSTLIKVGLEDQMKPCNTGLKGAFGKEVVAIGKVDVPFKLNGSNLRDEFLIIDDKDFGNPDVEILIGIDIWRRVGFSEIEKLDKQYRKLKIAGTPQTCNIQVVKTGLSNDQAYKRIKEICPEVIEIFSKDENDIGCYYKEIEPQTYLNEMAMPFKPYRYPQRMKDVAREMIDKLVEKKIIVRGYTEHLHNILIVKKPNSGFRAVTDLRSVNKNVVKTNYPAPNIEIALNSIAGADFYCTLDLPEAFHQFPLSVSDHGKFGIYFEGEVYYYVRMPMGFINAPMELQKEMNSITEECPNLKFFFDDGLITTKGSMETHMENIIRALNCLRQRGLKISLKKSVLVAEEVRYLGHLLSKNGIAINESSKESILKIAIPKNQEDIRKFLGSIGFFQRFIPDYSQTLCCITNLLGKNKVFNWGQECTDAFNKIKSDLIEHSQLAVEDLSKPLIIYSDASLIGYGGVICQKQDNGEIKPLTYYSRKRKMTKNKDSCYLEGMCILLMSRKYRHKLIGSRIFWYSDNLPLIYMFQRGTDHPKFASWCLELSCYDITFRHIEGKLNTFADFLSRYTELEMEKEEEEEASEPKCFVNNITTTYDIVKLQNEDEDIQKINDLEIMSGVKGRFEQVCGRIVFKPYIPDGEMREIIKRYHEYGHFNVKKLYHTIKLRYVNDNLQKLIKLVTDECVTCQTRNLHHNRIYIQKSLCVENPRDSYSLDICGPINLGSRWRYILLMVDVFSSYWIARPLIQTTSEEIREEMMVIFLNSGYPKQVRMDNASYLRSEKLSKALKELNIEVSFTTPYAHKGNTKVERGFHTLESMLSKCMKLDNNNKSWEEFLPVCTYYYNTAAMDDCGTTPYELFYGTSPNVPEESHLNASPGLVEKDIQLAEWKYKLAIVRNTAAALKLDRKLRKMNKVKNWIEFEIGQKIL</sequence>
<dbReference type="InterPro" id="IPR041588">
    <property type="entry name" value="Integrase_H2C2"/>
</dbReference>
<dbReference type="InterPro" id="IPR001584">
    <property type="entry name" value="Integrase_cat-core"/>
</dbReference>
<dbReference type="Gene3D" id="3.30.70.270">
    <property type="match status" value="2"/>
</dbReference>
<evidence type="ECO:0000313" key="9">
    <source>
        <dbReference type="EMBL" id="CEF61668.1"/>
    </source>
</evidence>
<dbReference type="InterPro" id="IPR021109">
    <property type="entry name" value="Peptidase_aspartic_dom_sf"/>
</dbReference>
<dbReference type="OMA" id="NSITEEC"/>
<feature type="non-terminal residue" evidence="9">
    <location>
        <position position="1323"/>
    </location>
</feature>
<dbReference type="SUPFAM" id="SSF53098">
    <property type="entry name" value="Ribonuclease H-like"/>
    <property type="match status" value="1"/>
</dbReference>
<protein>
    <recommendedName>
        <fullName evidence="1">RNA-directed DNA polymerase</fullName>
        <ecNumber evidence="1">2.7.7.49</ecNumber>
    </recommendedName>
</protein>
<evidence type="ECO:0000313" key="12">
    <source>
        <dbReference type="WormBase" id="SRAE_0000078200"/>
    </source>
</evidence>
<dbReference type="GO" id="GO:0015074">
    <property type="term" value="P:DNA integration"/>
    <property type="evidence" value="ECO:0007669"/>
    <property type="project" value="InterPro"/>
</dbReference>
<keyword evidence="5" id="KW-0378">Hydrolase</keyword>
<dbReference type="Gene3D" id="2.40.70.10">
    <property type="entry name" value="Acid Proteases"/>
    <property type="match status" value="1"/>
</dbReference>
<dbReference type="GO" id="GO:0003964">
    <property type="term" value="F:RNA-directed DNA polymerase activity"/>
    <property type="evidence" value="ECO:0007669"/>
    <property type="project" value="UniProtKB-KW"/>
</dbReference>
<keyword evidence="5" id="KW-0255">Endonuclease</keyword>
<keyword evidence="9" id="KW-0695">RNA-directed DNA polymerase</keyword>
<dbReference type="PROSITE" id="PS50994">
    <property type="entry name" value="INTEGRASE"/>
    <property type="match status" value="1"/>
</dbReference>
<dbReference type="InterPro" id="IPR050951">
    <property type="entry name" value="Retrovirus_Pol_polyprotein"/>
</dbReference>
<dbReference type="InterPro" id="IPR036397">
    <property type="entry name" value="RNaseH_sf"/>
</dbReference>
<evidence type="ECO:0000313" key="10">
    <source>
        <dbReference type="Proteomes" id="UP000035682"/>
    </source>
</evidence>
<dbReference type="RefSeq" id="XP_024500875.1">
    <property type="nucleotide sequence ID" value="XM_024646726.1"/>
</dbReference>
<dbReference type="Pfam" id="PF17921">
    <property type="entry name" value="Integrase_H2C2"/>
    <property type="match status" value="1"/>
</dbReference>
<keyword evidence="10" id="KW-1185">Reference proteome</keyword>
<dbReference type="Pfam" id="PF00665">
    <property type="entry name" value="rve"/>
    <property type="match status" value="1"/>
</dbReference>
<evidence type="ECO:0000259" key="8">
    <source>
        <dbReference type="PROSITE" id="PS50994"/>
    </source>
</evidence>
<dbReference type="CDD" id="cd00303">
    <property type="entry name" value="retropepsin_like"/>
    <property type="match status" value="1"/>
</dbReference>
<dbReference type="PANTHER" id="PTHR37984:SF5">
    <property type="entry name" value="PROTEIN NYNRIN-LIKE"/>
    <property type="match status" value="1"/>
</dbReference>